<keyword evidence="2" id="KW-1185">Reference proteome</keyword>
<comment type="caution">
    <text evidence="1">The sequence shown here is derived from an EMBL/GenBank/DDBJ whole genome shotgun (WGS) entry which is preliminary data.</text>
</comment>
<evidence type="ECO:0000313" key="1">
    <source>
        <dbReference type="EMBL" id="TWF39131.1"/>
    </source>
</evidence>
<accession>A0A561PM04</accession>
<gene>
    <name evidence="1" type="ORF">FHW36_106361</name>
</gene>
<sequence length="107" mass="11612">MVKMLTSASVLLFAIALLQPSKGYGRDKAMSVTALSTHYLLPVADSVPLTNHPADKPAEKPVDPSSLPVIKEVPKTRRMVKPMALPSPLPVQPIKIIKPKIVIKKLI</sequence>
<proteinExistence type="predicted"/>
<organism evidence="1 2">
    <name type="scientific">Chitinophaga polysaccharea</name>
    <dbReference type="NCBI Taxonomy" id="1293035"/>
    <lineage>
        <taxon>Bacteria</taxon>
        <taxon>Pseudomonadati</taxon>
        <taxon>Bacteroidota</taxon>
        <taxon>Chitinophagia</taxon>
        <taxon>Chitinophagales</taxon>
        <taxon>Chitinophagaceae</taxon>
        <taxon>Chitinophaga</taxon>
    </lineage>
</organism>
<reference evidence="1 2" key="1">
    <citation type="submission" date="2019-06" db="EMBL/GenBank/DDBJ databases">
        <title>Sorghum-associated microbial communities from plants grown in Nebraska, USA.</title>
        <authorList>
            <person name="Schachtman D."/>
        </authorList>
    </citation>
    <scope>NUCLEOTIDE SEQUENCE [LARGE SCALE GENOMIC DNA]</scope>
    <source>
        <strain evidence="1 2">1209</strain>
    </source>
</reference>
<evidence type="ECO:0000313" key="2">
    <source>
        <dbReference type="Proteomes" id="UP000320811"/>
    </source>
</evidence>
<dbReference type="AlphaFoldDB" id="A0A561PM04"/>
<dbReference type="EMBL" id="VIWO01000006">
    <property type="protein sequence ID" value="TWF39131.1"/>
    <property type="molecule type" value="Genomic_DNA"/>
</dbReference>
<protein>
    <submittedName>
        <fullName evidence="1">Uncharacterized protein</fullName>
    </submittedName>
</protein>
<name>A0A561PM04_9BACT</name>
<dbReference type="Proteomes" id="UP000320811">
    <property type="component" value="Unassembled WGS sequence"/>
</dbReference>